<name>A9B0N8_HERA2</name>
<evidence type="ECO:0000313" key="3">
    <source>
        <dbReference type="Proteomes" id="UP000000787"/>
    </source>
</evidence>
<dbReference type="AlphaFoldDB" id="A9B0N8"/>
<gene>
    <name evidence="2" type="ordered locus">Haur_4625</name>
</gene>
<keyword evidence="1" id="KW-0812">Transmembrane</keyword>
<proteinExistence type="predicted"/>
<feature type="transmembrane region" description="Helical" evidence="1">
    <location>
        <begin position="194"/>
        <end position="216"/>
    </location>
</feature>
<dbReference type="EMBL" id="CP000875">
    <property type="protein sequence ID" value="ABX07256.1"/>
    <property type="molecule type" value="Genomic_DNA"/>
</dbReference>
<accession>A9B0N8</accession>
<dbReference type="KEGG" id="hau:Haur_4625"/>
<feature type="transmembrane region" description="Helical" evidence="1">
    <location>
        <begin position="228"/>
        <end position="260"/>
    </location>
</feature>
<dbReference type="BioCyc" id="HAUR316274:GHYA-4682-MONOMER"/>
<reference evidence="2 3" key="1">
    <citation type="journal article" date="2011" name="Stand. Genomic Sci.">
        <title>Complete genome sequence of the filamentous gliding predatory bacterium Herpetosiphon aurantiacus type strain (114-95(T)).</title>
        <authorList>
            <person name="Kiss H."/>
            <person name="Nett M."/>
            <person name="Domin N."/>
            <person name="Martin K."/>
            <person name="Maresca J.A."/>
            <person name="Copeland A."/>
            <person name="Lapidus A."/>
            <person name="Lucas S."/>
            <person name="Berry K.W."/>
            <person name="Glavina Del Rio T."/>
            <person name="Dalin E."/>
            <person name="Tice H."/>
            <person name="Pitluck S."/>
            <person name="Richardson P."/>
            <person name="Bruce D."/>
            <person name="Goodwin L."/>
            <person name="Han C."/>
            <person name="Detter J.C."/>
            <person name="Schmutz J."/>
            <person name="Brettin T."/>
            <person name="Land M."/>
            <person name="Hauser L."/>
            <person name="Kyrpides N.C."/>
            <person name="Ivanova N."/>
            <person name="Goker M."/>
            <person name="Woyke T."/>
            <person name="Klenk H.P."/>
            <person name="Bryant D.A."/>
        </authorList>
    </citation>
    <scope>NUCLEOTIDE SEQUENCE [LARGE SCALE GENOMIC DNA]</scope>
    <source>
        <strain evidence="3">ATCC 23779 / DSM 785 / 114-95</strain>
    </source>
</reference>
<protein>
    <submittedName>
        <fullName evidence="2">Uncharacterized protein</fullName>
    </submittedName>
</protein>
<dbReference type="STRING" id="316274.Haur_4625"/>
<sequence>MSNDYFPIEQLIAQQLPEAMALQLHVLPAHQELIAPLPTGYVGPVMAAAEQWLKVHGYRTLGPWMIAWGPTGQPQLRRPVSGALKAIREKDFQTVEVPEQLLLAVPFVGWPVLPHNFTQPVNNVGLNIMGSPLLLALTDSPPTMAWVPVVPRGTNTLFSIERSKIGLLPAPPKPGKQISMLDAWRRAGYTLGRFATIIIGGLGFIISLTVIMGVLIGGEPIASIQGVAYVYTIITGFLAVLWSQAIIITLIIIFAIIGAYKMNAIANWNRFWQQRPVPPELLLGSRGDGQVGTWLG</sequence>
<keyword evidence="3" id="KW-1185">Reference proteome</keyword>
<evidence type="ECO:0000313" key="2">
    <source>
        <dbReference type="EMBL" id="ABX07256.1"/>
    </source>
</evidence>
<dbReference type="HOGENOM" id="CLU_1014793_0_0_0"/>
<dbReference type="Proteomes" id="UP000000787">
    <property type="component" value="Chromosome"/>
</dbReference>
<keyword evidence="1" id="KW-0472">Membrane</keyword>
<organism evidence="2 3">
    <name type="scientific">Herpetosiphon aurantiacus (strain ATCC 23779 / DSM 785 / 114-95)</name>
    <dbReference type="NCBI Taxonomy" id="316274"/>
    <lineage>
        <taxon>Bacteria</taxon>
        <taxon>Bacillati</taxon>
        <taxon>Chloroflexota</taxon>
        <taxon>Chloroflexia</taxon>
        <taxon>Herpetosiphonales</taxon>
        <taxon>Herpetosiphonaceae</taxon>
        <taxon>Herpetosiphon</taxon>
    </lineage>
</organism>
<keyword evidence="1" id="KW-1133">Transmembrane helix</keyword>
<dbReference type="InParanoid" id="A9B0N8"/>
<evidence type="ECO:0000256" key="1">
    <source>
        <dbReference type="SAM" id="Phobius"/>
    </source>
</evidence>